<dbReference type="AlphaFoldDB" id="A0A0M3HQ32"/>
<sequence>MLVCANSKDISQSALMIKFGDRPDERQKMKQLWLFENADDVTVEGKVCVHLVGFILGARMNGRSTCTSLLQAGFGIDDSHSNAPNRFHIKRTLVIMPTAHHSPTDDTLPPNSTIIAPIPPVLPFLFFKPIAPSLPNYCAALHALMHTVYCCRLCGD</sequence>
<accession>A0A0M3HQ32</accession>
<organism evidence="1 2">
    <name type="scientific">Ascaris lumbricoides</name>
    <name type="common">Giant roundworm</name>
    <dbReference type="NCBI Taxonomy" id="6252"/>
    <lineage>
        <taxon>Eukaryota</taxon>
        <taxon>Metazoa</taxon>
        <taxon>Ecdysozoa</taxon>
        <taxon>Nematoda</taxon>
        <taxon>Chromadorea</taxon>
        <taxon>Rhabditida</taxon>
        <taxon>Spirurina</taxon>
        <taxon>Ascaridomorpha</taxon>
        <taxon>Ascaridoidea</taxon>
        <taxon>Ascarididae</taxon>
        <taxon>Ascaris</taxon>
    </lineage>
</organism>
<evidence type="ECO:0000313" key="2">
    <source>
        <dbReference type="WBParaSite" id="ALUE_0000411801-mRNA-1"/>
    </source>
</evidence>
<dbReference type="Proteomes" id="UP000036681">
    <property type="component" value="Unplaced"/>
</dbReference>
<protein>
    <submittedName>
        <fullName evidence="2">NPL domain-containing protein</fullName>
    </submittedName>
</protein>
<keyword evidence="1" id="KW-1185">Reference proteome</keyword>
<dbReference type="WBParaSite" id="ALUE_0000411801-mRNA-1">
    <property type="protein sequence ID" value="ALUE_0000411801-mRNA-1"/>
    <property type="gene ID" value="ALUE_0000411801"/>
</dbReference>
<name>A0A0M3HQ32_ASCLU</name>
<reference evidence="2" key="1">
    <citation type="submission" date="2017-02" db="UniProtKB">
        <authorList>
            <consortium name="WormBaseParasite"/>
        </authorList>
    </citation>
    <scope>IDENTIFICATION</scope>
</reference>
<evidence type="ECO:0000313" key="1">
    <source>
        <dbReference type="Proteomes" id="UP000036681"/>
    </source>
</evidence>
<proteinExistence type="predicted"/>